<gene>
    <name evidence="4" type="ORF">EHS24_002621</name>
</gene>
<sequence length="452" mass="49668">MSEYQRLKARALELQREKEYELKRELARKAEKEQKAAKEEAERRKRVEELTREARRKELMAANAALANNKSSQSKAANDGYDPFAEDAVAGPSKVGRVALSGPAPFPQAKSRKLTSDIASASLDTQDVYQADRAGGRDSSAGGRGRKPSPPVLGRKEKAALKLQRASKSSKASVEDSLFSVRALVDGFDSRPGSGAGSGASSPRRAPTSRSSAPIAPRSGAAAKMIAAGAGSKSKSLAQMKKSVNVGELRALCPDRNSRDRRTLDEIQRDIKLRNAKPGSTGSGASTPRDRERDRDRDRDRIPASRPAGRPSDRDVRDPRDRIADRERERRRRQPSSSDSDSDSDDSRRGPPRKRNRGGSSGDSQFGEPSRSAVSAMIQDMFNRGRAHAHRPAPRDDYDSGSDMEAGLSDVEAEEKRALAIARREDLEAEKEENMRKEAKERAKRDRERKGR</sequence>
<dbReference type="STRING" id="105984.A0A427XH56"/>
<evidence type="ECO:0000256" key="2">
    <source>
        <dbReference type="ARBA" id="ARBA00023054"/>
    </source>
</evidence>
<feature type="compositionally biased region" description="Basic and acidic residues" evidence="3">
    <location>
        <begin position="256"/>
        <end position="273"/>
    </location>
</feature>
<feature type="region of interest" description="Disordered" evidence="3">
    <location>
        <begin position="425"/>
        <end position="452"/>
    </location>
</feature>
<feature type="compositionally biased region" description="Basic and acidic residues" evidence="3">
    <location>
        <begin position="288"/>
        <end position="303"/>
    </location>
</feature>
<feature type="compositionally biased region" description="Polar residues" evidence="3">
    <location>
        <begin position="117"/>
        <end position="128"/>
    </location>
</feature>
<feature type="region of interest" description="Disordered" evidence="3">
    <location>
        <begin position="187"/>
        <end position="412"/>
    </location>
</feature>
<protein>
    <submittedName>
        <fullName evidence="4">Uncharacterized protein</fullName>
    </submittedName>
</protein>
<dbReference type="OrthoDB" id="2576338at2759"/>
<evidence type="ECO:0000313" key="4">
    <source>
        <dbReference type="EMBL" id="RSH78162.1"/>
    </source>
</evidence>
<feature type="region of interest" description="Disordered" evidence="3">
    <location>
        <begin position="27"/>
        <end position="49"/>
    </location>
</feature>
<accession>A0A427XH56</accession>
<dbReference type="SMART" id="SM00784">
    <property type="entry name" value="SPT2"/>
    <property type="match status" value="1"/>
</dbReference>
<organism evidence="4 5">
    <name type="scientific">Apiotrichum porosum</name>
    <dbReference type="NCBI Taxonomy" id="105984"/>
    <lineage>
        <taxon>Eukaryota</taxon>
        <taxon>Fungi</taxon>
        <taxon>Dikarya</taxon>
        <taxon>Basidiomycota</taxon>
        <taxon>Agaricomycotina</taxon>
        <taxon>Tremellomycetes</taxon>
        <taxon>Trichosporonales</taxon>
        <taxon>Trichosporonaceae</taxon>
        <taxon>Apiotrichum</taxon>
    </lineage>
</organism>
<feature type="compositionally biased region" description="Low complexity" evidence="3">
    <location>
        <begin position="199"/>
        <end position="238"/>
    </location>
</feature>
<proteinExistence type="inferred from homology"/>
<dbReference type="GeneID" id="39587164"/>
<comment type="caution">
    <text evidence="4">The sequence shown here is derived from an EMBL/GenBank/DDBJ whole genome shotgun (WGS) entry which is preliminary data.</text>
</comment>
<evidence type="ECO:0000256" key="1">
    <source>
        <dbReference type="ARBA" id="ARBA00006461"/>
    </source>
</evidence>
<evidence type="ECO:0000256" key="3">
    <source>
        <dbReference type="SAM" id="MobiDB-lite"/>
    </source>
</evidence>
<dbReference type="Pfam" id="PF08243">
    <property type="entry name" value="SPT2"/>
    <property type="match status" value="1"/>
</dbReference>
<keyword evidence="5" id="KW-1185">Reference proteome</keyword>
<comment type="similarity">
    <text evidence="1">Belongs to the SPT2 family.</text>
</comment>
<feature type="compositionally biased region" description="Low complexity" evidence="3">
    <location>
        <begin position="131"/>
        <end position="141"/>
    </location>
</feature>
<feature type="compositionally biased region" description="Low complexity" evidence="3">
    <location>
        <begin position="62"/>
        <end position="78"/>
    </location>
</feature>
<dbReference type="AlphaFoldDB" id="A0A427XH56"/>
<feature type="compositionally biased region" description="Basic and acidic residues" evidence="3">
    <location>
        <begin position="311"/>
        <end position="328"/>
    </location>
</feature>
<evidence type="ECO:0000313" key="5">
    <source>
        <dbReference type="Proteomes" id="UP000279236"/>
    </source>
</evidence>
<dbReference type="Proteomes" id="UP000279236">
    <property type="component" value="Unassembled WGS sequence"/>
</dbReference>
<dbReference type="RefSeq" id="XP_028473309.1">
    <property type="nucleotide sequence ID" value="XM_028618353.1"/>
</dbReference>
<dbReference type="EMBL" id="RSCE01000013">
    <property type="protein sequence ID" value="RSH78162.1"/>
    <property type="molecule type" value="Genomic_DNA"/>
</dbReference>
<name>A0A427XH56_9TREE</name>
<feature type="region of interest" description="Disordered" evidence="3">
    <location>
        <begin position="62"/>
        <end position="175"/>
    </location>
</feature>
<keyword evidence="2" id="KW-0175">Coiled coil</keyword>
<reference evidence="4 5" key="1">
    <citation type="submission" date="2018-11" db="EMBL/GenBank/DDBJ databases">
        <title>Genome sequence of Apiotrichum porosum DSM 27194.</title>
        <authorList>
            <person name="Aliyu H."/>
            <person name="Gorte O."/>
            <person name="Ochsenreither K."/>
        </authorList>
    </citation>
    <scope>NUCLEOTIDE SEQUENCE [LARGE SCALE GENOMIC DNA]</scope>
    <source>
        <strain evidence="4 5">DSM 27194</strain>
    </source>
</reference>
<dbReference type="InterPro" id="IPR013256">
    <property type="entry name" value="Chromatin_SPT2"/>
</dbReference>